<reference evidence="1 2" key="1">
    <citation type="submission" date="2024-09" db="EMBL/GenBank/DDBJ databases">
        <title>Itraconazole resistance in Madurella fahalii resulting from another homologue of gene encoding cytochrome P450 14-alpha sterol demethylase (CYP51).</title>
        <authorList>
            <person name="Yoshioka I."/>
            <person name="Fahal A.H."/>
            <person name="Kaneko S."/>
            <person name="Yaguchi T."/>
        </authorList>
    </citation>
    <scope>NUCLEOTIDE SEQUENCE [LARGE SCALE GENOMIC DNA]</scope>
    <source>
        <strain evidence="1 2">IFM 68171</strain>
    </source>
</reference>
<comment type="caution">
    <text evidence="1">The sequence shown here is derived from an EMBL/GenBank/DDBJ whole genome shotgun (WGS) entry which is preliminary data.</text>
</comment>
<evidence type="ECO:0000313" key="1">
    <source>
        <dbReference type="EMBL" id="GAB1313703.1"/>
    </source>
</evidence>
<dbReference type="RefSeq" id="XP_070915434.1">
    <property type="nucleotide sequence ID" value="XM_071059333.1"/>
</dbReference>
<accession>A0ABQ0G7G1</accession>
<keyword evidence="2" id="KW-1185">Reference proteome</keyword>
<dbReference type="Proteomes" id="UP001628179">
    <property type="component" value="Unassembled WGS sequence"/>
</dbReference>
<evidence type="ECO:0000313" key="2">
    <source>
        <dbReference type="Proteomes" id="UP001628179"/>
    </source>
</evidence>
<dbReference type="GeneID" id="98174656"/>
<organism evidence="1 2">
    <name type="scientific">Madurella fahalii</name>
    <dbReference type="NCBI Taxonomy" id="1157608"/>
    <lineage>
        <taxon>Eukaryota</taxon>
        <taxon>Fungi</taxon>
        <taxon>Dikarya</taxon>
        <taxon>Ascomycota</taxon>
        <taxon>Pezizomycotina</taxon>
        <taxon>Sordariomycetes</taxon>
        <taxon>Sordariomycetidae</taxon>
        <taxon>Sordariales</taxon>
        <taxon>Sordariales incertae sedis</taxon>
        <taxon>Madurella</taxon>
    </lineage>
</organism>
<sequence>MPSPNTMEIKRVFKQEHTFSDGTHKAGSYALTWRNSNGLRAYRARLGSVDALEERDNIFQQSGTRVVNFGYGETTCPERLSGSVVGKMVTVETLTEYEFKVLDGQGPPGKIMEYEFCLLGLD</sequence>
<proteinExistence type="predicted"/>
<dbReference type="EMBL" id="BAAFSV010000002">
    <property type="protein sequence ID" value="GAB1313703.1"/>
    <property type="molecule type" value="Genomic_DNA"/>
</dbReference>
<gene>
    <name evidence="1" type="ORF">MFIFM68171_03913</name>
</gene>
<name>A0ABQ0G7G1_9PEZI</name>
<protein>
    <submittedName>
        <fullName evidence="1">Uncharacterized protein</fullName>
    </submittedName>
</protein>